<feature type="transmembrane region" description="Helical" evidence="11">
    <location>
        <begin position="64"/>
        <end position="87"/>
    </location>
</feature>
<evidence type="ECO:0000256" key="7">
    <source>
        <dbReference type="ARBA" id="ARBA00023098"/>
    </source>
</evidence>
<evidence type="ECO:0000256" key="9">
    <source>
        <dbReference type="ARBA" id="ARBA00023209"/>
    </source>
</evidence>
<evidence type="ECO:0000256" key="6">
    <source>
        <dbReference type="ARBA" id="ARBA00022989"/>
    </source>
</evidence>
<comment type="similarity">
    <text evidence="2">Belongs to the CDP-alcohol phosphatidyltransferase class-I family.</text>
</comment>
<dbReference type="InterPro" id="IPR050324">
    <property type="entry name" value="CDP-alcohol_PTase-I"/>
</dbReference>
<dbReference type="Gene3D" id="1.20.120.1760">
    <property type="match status" value="1"/>
</dbReference>
<keyword evidence="8 11" id="KW-0472">Membrane</keyword>
<feature type="transmembrane region" description="Helical" evidence="11">
    <location>
        <begin position="132"/>
        <end position="153"/>
    </location>
</feature>
<proteinExistence type="inferred from homology"/>
<dbReference type="InterPro" id="IPR043130">
    <property type="entry name" value="CDP-OH_PTrfase_TM_dom"/>
</dbReference>
<gene>
    <name evidence="12" type="ORF">METZ01_LOCUS336142</name>
</gene>
<evidence type="ECO:0000256" key="4">
    <source>
        <dbReference type="ARBA" id="ARBA00022679"/>
    </source>
</evidence>
<dbReference type="Pfam" id="PF01066">
    <property type="entry name" value="CDP-OH_P_transf"/>
    <property type="match status" value="1"/>
</dbReference>
<dbReference type="PROSITE" id="PS00379">
    <property type="entry name" value="CDP_ALCOHOL_P_TRANSF"/>
    <property type="match status" value="1"/>
</dbReference>
<keyword evidence="9" id="KW-0594">Phospholipid biosynthesis</keyword>
<dbReference type="EMBL" id="UINC01113578">
    <property type="protein sequence ID" value="SVC83288.1"/>
    <property type="molecule type" value="Genomic_DNA"/>
</dbReference>
<dbReference type="PANTHER" id="PTHR14269:SF62">
    <property type="entry name" value="CDP-DIACYLGLYCEROL--GLYCEROL-3-PHOSPHATE 3-PHOSPHATIDYLTRANSFERASE 1, CHLOROPLASTIC"/>
    <property type="match status" value="1"/>
</dbReference>
<keyword evidence="5 11" id="KW-0812">Transmembrane</keyword>
<keyword evidence="4" id="KW-0808">Transferase</keyword>
<dbReference type="InterPro" id="IPR048254">
    <property type="entry name" value="CDP_ALCOHOL_P_TRANSF_CS"/>
</dbReference>
<name>A0A382QEC8_9ZZZZ</name>
<evidence type="ECO:0000256" key="10">
    <source>
        <dbReference type="ARBA" id="ARBA00023264"/>
    </source>
</evidence>
<evidence type="ECO:0008006" key="13">
    <source>
        <dbReference type="Google" id="ProtNLM"/>
    </source>
</evidence>
<accession>A0A382QEC8</accession>
<evidence type="ECO:0000256" key="2">
    <source>
        <dbReference type="ARBA" id="ARBA00010441"/>
    </source>
</evidence>
<dbReference type="GO" id="GO:0046474">
    <property type="term" value="P:glycerophospholipid biosynthetic process"/>
    <property type="evidence" value="ECO:0007669"/>
    <property type="project" value="TreeGrafter"/>
</dbReference>
<dbReference type="InterPro" id="IPR000462">
    <property type="entry name" value="CDP-OH_P_trans"/>
</dbReference>
<protein>
    <recommendedName>
        <fullName evidence="13">CDP-diacylglycerol--glycerol-3-phosphate 3-phosphatidyltransferase</fullName>
    </recommendedName>
</protein>
<dbReference type="AlphaFoldDB" id="A0A382QEC8"/>
<dbReference type="PIRSF" id="PIRSF000847">
    <property type="entry name" value="Phos_ph_gly_syn"/>
    <property type="match status" value="1"/>
</dbReference>
<evidence type="ECO:0000256" key="11">
    <source>
        <dbReference type="SAM" id="Phobius"/>
    </source>
</evidence>
<dbReference type="PANTHER" id="PTHR14269">
    <property type="entry name" value="CDP-DIACYLGLYCEROL--GLYCEROL-3-PHOSPHATE 3-PHOSPHATIDYLTRANSFERASE-RELATED"/>
    <property type="match status" value="1"/>
</dbReference>
<keyword evidence="7" id="KW-0443">Lipid metabolism</keyword>
<sequence length="163" mass="18864">MKNSYFIALIIFVFASITDALDGKLARKYDVVSKFGLFMDPLADKILVLAAFLVFLRIDILSNIVFPWMVLLMFLRDLLVTILRIIMKKAGATMVTSKLAKLKTTFQLISIIALLLLLSFNSRIPFIDFSHYIRFFMITVTLFTVYTGIDYYYKNLKIIYNKT</sequence>
<keyword evidence="6 11" id="KW-1133">Transmembrane helix</keyword>
<dbReference type="GO" id="GO:0016020">
    <property type="term" value="C:membrane"/>
    <property type="evidence" value="ECO:0007669"/>
    <property type="project" value="UniProtKB-SubCell"/>
</dbReference>
<comment type="subcellular location">
    <subcellularLocation>
        <location evidence="1">Membrane</location>
        <topology evidence="1">Multi-pass membrane protein</topology>
    </subcellularLocation>
</comment>
<feature type="transmembrane region" description="Helical" evidence="11">
    <location>
        <begin position="6"/>
        <end position="23"/>
    </location>
</feature>
<evidence type="ECO:0000256" key="8">
    <source>
        <dbReference type="ARBA" id="ARBA00023136"/>
    </source>
</evidence>
<evidence type="ECO:0000256" key="3">
    <source>
        <dbReference type="ARBA" id="ARBA00022516"/>
    </source>
</evidence>
<feature type="transmembrane region" description="Helical" evidence="11">
    <location>
        <begin position="35"/>
        <end position="58"/>
    </location>
</feature>
<keyword evidence="3" id="KW-0444">Lipid biosynthesis</keyword>
<evidence type="ECO:0000256" key="1">
    <source>
        <dbReference type="ARBA" id="ARBA00004141"/>
    </source>
</evidence>
<feature type="transmembrane region" description="Helical" evidence="11">
    <location>
        <begin position="108"/>
        <end position="126"/>
    </location>
</feature>
<organism evidence="12">
    <name type="scientific">marine metagenome</name>
    <dbReference type="NCBI Taxonomy" id="408172"/>
    <lineage>
        <taxon>unclassified sequences</taxon>
        <taxon>metagenomes</taxon>
        <taxon>ecological metagenomes</taxon>
    </lineage>
</organism>
<evidence type="ECO:0000256" key="5">
    <source>
        <dbReference type="ARBA" id="ARBA00022692"/>
    </source>
</evidence>
<keyword evidence="10" id="KW-1208">Phospholipid metabolism</keyword>
<dbReference type="GO" id="GO:0008444">
    <property type="term" value="F:CDP-diacylglycerol-glycerol-3-phosphate 3-phosphatidyltransferase activity"/>
    <property type="evidence" value="ECO:0007669"/>
    <property type="project" value="InterPro"/>
</dbReference>
<dbReference type="InterPro" id="IPR004570">
    <property type="entry name" value="Phosphatidylglycerol_P_synth"/>
</dbReference>
<reference evidence="12" key="1">
    <citation type="submission" date="2018-05" db="EMBL/GenBank/DDBJ databases">
        <authorList>
            <person name="Lanie J.A."/>
            <person name="Ng W.-L."/>
            <person name="Kazmierczak K.M."/>
            <person name="Andrzejewski T.M."/>
            <person name="Davidsen T.M."/>
            <person name="Wayne K.J."/>
            <person name="Tettelin H."/>
            <person name="Glass J.I."/>
            <person name="Rusch D."/>
            <person name="Podicherti R."/>
            <person name="Tsui H.-C.T."/>
            <person name="Winkler M.E."/>
        </authorList>
    </citation>
    <scope>NUCLEOTIDE SEQUENCE</scope>
</reference>
<evidence type="ECO:0000313" key="12">
    <source>
        <dbReference type="EMBL" id="SVC83288.1"/>
    </source>
</evidence>